<dbReference type="Gene3D" id="2.60.40.3650">
    <property type="match status" value="1"/>
</dbReference>
<comment type="caution">
    <text evidence="2">The sequence shown here is derived from an EMBL/GenBank/DDBJ whole genome shotgun (WGS) entry which is preliminary data.</text>
</comment>
<dbReference type="SUPFAM" id="SSF50156">
    <property type="entry name" value="PDZ domain-like"/>
    <property type="match status" value="1"/>
</dbReference>
<dbReference type="SMART" id="SM00228">
    <property type="entry name" value="PDZ"/>
    <property type="match status" value="1"/>
</dbReference>
<dbReference type="Proteomes" id="UP000035860">
    <property type="component" value="Unassembled WGS sequence"/>
</dbReference>
<dbReference type="eggNOG" id="COG3975">
    <property type="taxonomic scope" value="Bacteria"/>
</dbReference>
<dbReference type="AlphaFoldDB" id="A0A066UD58"/>
<dbReference type="InterPro" id="IPR027268">
    <property type="entry name" value="Peptidase_M4/M1_CTD_sf"/>
</dbReference>
<name>A0A066UD58_9GAMM</name>
<proteinExistence type="predicted"/>
<dbReference type="InterPro" id="IPR036034">
    <property type="entry name" value="PDZ_sf"/>
</dbReference>
<evidence type="ECO:0000259" key="1">
    <source>
        <dbReference type="SMART" id="SM00228"/>
    </source>
</evidence>
<dbReference type="InterPro" id="IPR040756">
    <property type="entry name" value="Peptidase_M61_N"/>
</dbReference>
<sequence length="586" mass="66415">MKYIVDFTRFNEHLVDIHLNFKARVGAPTLWLPTWIAGSYLIREFSKNITLVQYDHDDTRLDAVKRSKNTYELTHIKAGDVVDVHYEVYCHDLSVRTAFLDNTRLFGNFSSLLVVPTGQESDGANISLHVPNAFYALNPNATLACGLKHTCADDAFGKTYHLEPVAAFDSYDYPFEISIQDEFAFTITDSDGKDLPHRFFIAGKHHGHLPRLQKDIQRICQAYLDELGSAPFKDYTFMTMVTGSDYGGLEHINSTALVSPRTDLPSTHEGTVPSGDYQRYLGLCSHEYFHAWWVKTVRPDVMMDSQLQTEAPSPLLWVFEGFTSYIDDLVLLRSGVIDKASYLKLLAAQINRYYQTAGRDLQSVAESSFDAWIKLYRPDENSTNQGVSYYNKGALIALLLDLTLLKHSDGKYRLFDVVRAFYAKALEQDNRRFGMTHENLGKVVGDMIGYDAWQVFFDNYVIGRQPLPIEEMLAEFGIEITAKAQHRAWGMTTEELPSGIKIKHLIRQSPASKAGLSANDVIVAIDGLKASQKLIESTTKRQNHDDKPVVVHAFRRDELMTFNVHGGSFEYRQVSLVDNTDSIWLN</sequence>
<feature type="domain" description="PDZ" evidence="1">
    <location>
        <begin position="474"/>
        <end position="557"/>
    </location>
</feature>
<dbReference type="PIRSF" id="PIRSF016493">
    <property type="entry name" value="Glycyl_aminpptds"/>
    <property type="match status" value="1"/>
</dbReference>
<evidence type="ECO:0000313" key="2">
    <source>
        <dbReference type="EMBL" id="KDN25336.1"/>
    </source>
</evidence>
<keyword evidence="2" id="KW-0645">Protease</keyword>
<dbReference type="Pfam" id="PF17899">
    <property type="entry name" value="Peptidase_M61_N"/>
    <property type="match status" value="1"/>
</dbReference>
<dbReference type="InterPro" id="IPR007963">
    <property type="entry name" value="Peptidase_M61_catalytic"/>
</dbReference>
<keyword evidence="2" id="KW-0378">Hydrolase</keyword>
<dbReference type="EMBL" id="AOMT01000021">
    <property type="protein sequence ID" value="KDN25336.1"/>
    <property type="molecule type" value="Genomic_DNA"/>
</dbReference>
<dbReference type="OrthoDB" id="9778516at2"/>
<dbReference type="SUPFAM" id="SSF55486">
    <property type="entry name" value="Metalloproteases ('zincins'), catalytic domain"/>
    <property type="match status" value="1"/>
</dbReference>
<gene>
    <name evidence="2" type="ORF">MBO_04614</name>
</gene>
<dbReference type="Pfam" id="PF05299">
    <property type="entry name" value="Peptidase_M61"/>
    <property type="match status" value="1"/>
</dbReference>
<keyword evidence="3" id="KW-1185">Reference proteome</keyword>
<dbReference type="InterPro" id="IPR001478">
    <property type="entry name" value="PDZ"/>
</dbReference>
<reference evidence="2 3" key="1">
    <citation type="journal article" date="2014" name="Genome Announc.">
        <title>Draft Genome Sequence of Moraxella bovoculi Strain 237T (ATCC BAA-1259T) Isolated from a Calf with Infectious Bovine Keratoconjunctivitis.</title>
        <authorList>
            <person name="Calcutt M.J."/>
            <person name="Foecking M.F."/>
            <person name="Martin N.T."/>
            <person name="Mhlanga-Mutangadura T."/>
            <person name="Reilly T.J."/>
        </authorList>
    </citation>
    <scope>NUCLEOTIDE SEQUENCE [LARGE SCALE GENOMIC DNA]</scope>
    <source>
        <strain evidence="2 3">237</strain>
    </source>
</reference>
<evidence type="ECO:0000313" key="3">
    <source>
        <dbReference type="Proteomes" id="UP000035860"/>
    </source>
</evidence>
<dbReference type="Gene3D" id="1.10.390.10">
    <property type="entry name" value="Neutral Protease Domain 2"/>
    <property type="match status" value="1"/>
</dbReference>
<organism evidence="2 3">
    <name type="scientific">Moraxella bovoculi 237</name>
    <dbReference type="NCBI Taxonomy" id="743974"/>
    <lineage>
        <taxon>Bacteria</taxon>
        <taxon>Pseudomonadati</taxon>
        <taxon>Pseudomonadota</taxon>
        <taxon>Gammaproteobacteria</taxon>
        <taxon>Moraxellales</taxon>
        <taxon>Moraxellaceae</taxon>
        <taxon>Moraxella</taxon>
    </lineage>
</organism>
<keyword evidence="2" id="KW-0031">Aminopeptidase</keyword>
<dbReference type="RefSeq" id="WP_036364356.1">
    <property type="nucleotide sequence ID" value="NZ_AOMT01000021.1"/>
</dbReference>
<dbReference type="GO" id="GO:0004177">
    <property type="term" value="F:aminopeptidase activity"/>
    <property type="evidence" value="ECO:0007669"/>
    <property type="project" value="UniProtKB-KW"/>
</dbReference>
<protein>
    <submittedName>
        <fullName evidence="2">M61 glycyl aminopeptidase</fullName>
    </submittedName>
</protein>
<dbReference type="Gene3D" id="2.30.42.10">
    <property type="match status" value="1"/>
</dbReference>
<accession>A0A066UD58</accession>
<dbReference type="InterPro" id="IPR024191">
    <property type="entry name" value="Peptidase_M61"/>
</dbReference>